<dbReference type="PANTHER" id="PTHR34071:SF2">
    <property type="entry name" value="FLAVIN-NUCLEOTIDE-BINDING PROTEIN"/>
    <property type="match status" value="1"/>
</dbReference>
<reference evidence="1 2" key="1">
    <citation type="submission" date="2015-05" db="EMBL/GenBank/DDBJ databases">
        <title>Distinctive expansion of gene families associated with plant cell wall degradation and secondary metabolism in the genomes of grapevine trunk pathogens.</title>
        <authorList>
            <person name="Lawrence D.P."/>
            <person name="Travadon R."/>
            <person name="Rolshausen P.E."/>
            <person name="Baumgartner K."/>
        </authorList>
    </citation>
    <scope>NUCLEOTIDE SEQUENCE [LARGE SCALE GENOMIC DNA]</scope>
    <source>
        <strain evidence="1">UCRPC4</strain>
    </source>
</reference>
<dbReference type="Gene3D" id="2.30.110.10">
    <property type="entry name" value="Electron Transport, Fmn-binding Protein, Chain A"/>
    <property type="match status" value="1"/>
</dbReference>
<organism evidence="1 2">
    <name type="scientific">Phaeomoniella chlamydospora</name>
    <name type="common">Phaeoacremonium chlamydosporum</name>
    <dbReference type="NCBI Taxonomy" id="158046"/>
    <lineage>
        <taxon>Eukaryota</taxon>
        <taxon>Fungi</taxon>
        <taxon>Dikarya</taxon>
        <taxon>Ascomycota</taxon>
        <taxon>Pezizomycotina</taxon>
        <taxon>Eurotiomycetes</taxon>
        <taxon>Chaetothyriomycetidae</taxon>
        <taxon>Phaeomoniellales</taxon>
        <taxon>Phaeomoniellaceae</taxon>
        <taxon>Phaeomoniella</taxon>
    </lineage>
</organism>
<gene>
    <name evidence="1" type="ORF">UCRPC4_g05505</name>
</gene>
<dbReference type="Pfam" id="PF12900">
    <property type="entry name" value="Pyridox_ox_2"/>
    <property type="match status" value="1"/>
</dbReference>
<dbReference type="InterPro" id="IPR012349">
    <property type="entry name" value="Split_barrel_FMN-bd"/>
</dbReference>
<dbReference type="OrthoDB" id="444432at2759"/>
<name>A0A0G2GKQ7_PHACM</name>
<proteinExistence type="predicted"/>
<dbReference type="EMBL" id="LCWF01000144">
    <property type="protein sequence ID" value="KKY17490.1"/>
    <property type="molecule type" value="Genomic_DNA"/>
</dbReference>
<comment type="caution">
    <text evidence="1">The sequence shown here is derived from an EMBL/GenBank/DDBJ whole genome shotgun (WGS) entry which is preliminary data.</text>
</comment>
<keyword evidence="2" id="KW-1185">Reference proteome</keyword>
<evidence type="ECO:0000313" key="1">
    <source>
        <dbReference type="EMBL" id="KKY17490.1"/>
    </source>
</evidence>
<evidence type="ECO:0000313" key="2">
    <source>
        <dbReference type="Proteomes" id="UP000053317"/>
    </source>
</evidence>
<protein>
    <submittedName>
        <fullName evidence="1">Putative flavin-nucleotide-binding protein</fullName>
    </submittedName>
</protein>
<reference evidence="1 2" key="2">
    <citation type="submission" date="2015-05" db="EMBL/GenBank/DDBJ databases">
        <authorList>
            <person name="Morales-Cruz A."/>
            <person name="Amrine K.C."/>
            <person name="Cantu D."/>
        </authorList>
    </citation>
    <scope>NUCLEOTIDE SEQUENCE [LARGE SCALE GENOMIC DNA]</scope>
    <source>
        <strain evidence="1">UCRPC4</strain>
    </source>
</reference>
<sequence>MGRNLTYPKTAGTTMNRYKIRGTYDIATIHGIVNSSAVLNVSFITSPEDTFPAILPMIGQLGSFEYPSAGLEEPLDLYLQGYVSSRIMNTARSPTKSGGIEGFPMTVAATKVDGLVLSLTPNTHDYNYRSAILQGYATVVTDVEERLYAMKLITNKVLPDRWENTRTPPDSAEMSSTSILKMRIVAGSGKIRDGGPRDDAKDTDREELTGSIWTGVIPVWETLGDPVKLGAGNMTEIPGYLRRAVEERSQDAEAYAKSAVKTG</sequence>
<dbReference type="Proteomes" id="UP000053317">
    <property type="component" value="Unassembled WGS sequence"/>
</dbReference>
<dbReference type="SUPFAM" id="SSF50475">
    <property type="entry name" value="FMN-binding split barrel"/>
    <property type="match status" value="1"/>
</dbReference>
<accession>A0A0G2GKQ7</accession>
<dbReference type="AlphaFoldDB" id="A0A0G2GKQ7"/>
<dbReference type="InterPro" id="IPR024747">
    <property type="entry name" value="Pyridox_Oxase-rel"/>
</dbReference>
<dbReference type="PANTHER" id="PTHR34071">
    <property type="entry name" value="5-NITROIMIDAZOLE ANTIBIOTICS RESISTANCE PROTEIN, NIMA-FAMILY-RELATED PROTEIN-RELATED"/>
    <property type="match status" value="1"/>
</dbReference>